<dbReference type="SUPFAM" id="SSF81383">
    <property type="entry name" value="F-box domain"/>
    <property type="match status" value="1"/>
</dbReference>
<dbReference type="InterPro" id="IPR036047">
    <property type="entry name" value="F-box-like_dom_sf"/>
</dbReference>
<sequence>MKMKMLPWLEFDIQVEILKRLPVKSLIQFRSVCKAWKSLIDSSPFIADHNNVSQDHHLMIRYRPPCWQLGSEEVKYVCFVDDDDDSFPQNKFATPPVPPIPPSLYGSCIIDTSCGLVCLEGYVPVQPDGSSKTRMVVLWNPSIRKSIAIVVPNDAPSEFHPFVGFGVCPETKDPKLLKISYKDDQDPYQVMVFTLSSREWRCLSSSNQFPHMSLIFMTYSQTVIGRFFYGLVFDGESYLIWSFDLSTYEFRKVPVPDSVRQSYLSMSKLRESLVLIDDKKGYSSTDMHVFDVWMMMEDGAFTKQFTITKASIERILGFRKTGEPVVEIEIEIVDDVTTALIGVYEPFLDHIKDLGICRSATFSVMCSYNESLLLLDHDDDDGCIEINLSQLNGIGNIGFEMIIPLVSYQTVIGRFLYRFVFDGEFYLISSFDLSTEEFGEVPLPDSLRRSYLFISKLRESLVLIEDDNGYPTTYIQVFNVWMMMQDGAFTKLFTIKNASVGRILGFKKTKTGEPVVEIEILDDVNRDSTTIFCLRTLLRSHQGSWDL</sequence>
<gene>
    <name evidence="2" type="ORF">OSB04_un000072</name>
</gene>
<dbReference type="Proteomes" id="UP001172457">
    <property type="component" value="Unassembled WGS sequence"/>
</dbReference>
<proteinExistence type="predicted"/>
<dbReference type="InterPro" id="IPR001810">
    <property type="entry name" value="F-box_dom"/>
</dbReference>
<dbReference type="Pfam" id="PF08268">
    <property type="entry name" value="FBA_3"/>
    <property type="match status" value="1"/>
</dbReference>
<dbReference type="PANTHER" id="PTHR31672">
    <property type="entry name" value="BNACNNG10540D PROTEIN"/>
    <property type="match status" value="1"/>
</dbReference>
<dbReference type="InterPro" id="IPR017451">
    <property type="entry name" value="F-box-assoc_interact_dom"/>
</dbReference>
<evidence type="ECO:0000313" key="3">
    <source>
        <dbReference type="Proteomes" id="UP001172457"/>
    </source>
</evidence>
<comment type="caution">
    <text evidence="2">The sequence shown here is derived from an EMBL/GenBank/DDBJ whole genome shotgun (WGS) entry which is preliminary data.</text>
</comment>
<evidence type="ECO:0000313" key="2">
    <source>
        <dbReference type="EMBL" id="KAJ9536768.1"/>
    </source>
</evidence>
<keyword evidence="3" id="KW-1185">Reference proteome</keyword>
<feature type="domain" description="F-box" evidence="1">
    <location>
        <begin position="9"/>
        <end position="49"/>
    </location>
</feature>
<dbReference type="Gene3D" id="1.20.1280.50">
    <property type="match status" value="1"/>
</dbReference>
<dbReference type="PANTHER" id="PTHR31672:SF10">
    <property type="entry name" value="F-BOX DOMAIN-CONTAINING PROTEIN"/>
    <property type="match status" value="1"/>
</dbReference>
<accession>A0AA38SR64</accession>
<protein>
    <recommendedName>
        <fullName evidence="1">F-box domain-containing protein</fullName>
    </recommendedName>
</protein>
<dbReference type="EMBL" id="JARYMX010000010">
    <property type="protein sequence ID" value="KAJ9536768.1"/>
    <property type="molecule type" value="Genomic_DNA"/>
</dbReference>
<dbReference type="AlphaFoldDB" id="A0AA38SR64"/>
<dbReference type="Pfam" id="PF00646">
    <property type="entry name" value="F-box"/>
    <property type="match status" value="1"/>
</dbReference>
<reference evidence="2" key="1">
    <citation type="submission" date="2023-03" db="EMBL/GenBank/DDBJ databases">
        <title>Chromosome-scale reference genome and RAD-based genetic map of yellow starthistle (Centaurea solstitialis) reveal putative structural variation and QTLs associated with invader traits.</title>
        <authorList>
            <person name="Reatini B."/>
            <person name="Cang F.A."/>
            <person name="Jiang Q."/>
            <person name="Mckibben M.T.W."/>
            <person name="Barker M.S."/>
            <person name="Rieseberg L.H."/>
            <person name="Dlugosch K.M."/>
        </authorList>
    </citation>
    <scope>NUCLEOTIDE SEQUENCE</scope>
    <source>
        <strain evidence="2">CAN-66</strain>
        <tissue evidence="2">Leaf</tissue>
    </source>
</reference>
<evidence type="ECO:0000259" key="1">
    <source>
        <dbReference type="SMART" id="SM00256"/>
    </source>
</evidence>
<name>A0AA38SR64_9ASTR</name>
<organism evidence="2 3">
    <name type="scientific">Centaurea solstitialis</name>
    <name type="common">yellow star-thistle</name>
    <dbReference type="NCBI Taxonomy" id="347529"/>
    <lineage>
        <taxon>Eukaryota</taxon>
        <taxon>Viridiplantae</taxon>
        <taxon>Streptophyta</taxon>
        <taxon>Embryophyta</taxon>
        <taxon>Tracheophyta</taxon>
        <taxon>Spermatophyta</taxon>
        <taxon>Magnoliopsida</taxon>
        <taxon>eudicotyledons</taxon>
        <taxon>Gunneridae</taxon>
        <taxon>Pentapetalae</taxon>
        <taxon>asterids</taxon>
        <taxon>campanulids</taxon>
        <taxon>Asterales</taxon>
        <taxon>Asteraceae</taxon>
        <taxon>Carduoideae</taxon>
        <taxon>Cardueae</taxon>
        <taxon>Centaureinae</taxon>
        <taxon>Centaurea</taxon>
    </lineage>
</organism>
<dbReference type="InterPro" id="IPR050796">
    <property type="entry name" value="SCF_F-box_component"/>
</dbReference>
<dbReference type="InterPro" id="IPR013187">
    <property type="entry name" value="F-box-assoc_dom_typ3"/>
</dbReference>
<dbReference type="CDD" id="cd22157">
    <property type="entry name" value="F-box_AtFBW1-like"/>
    <property type="match status" value="1"/>
</dbReference>
<dbReference type="NCBIfam" id="TIGR01640">
    <property type="entry name" value="F_box_assoc_1"/>
    <property type="match status" value="1"/>
</dbReference>
<dbReference type="SMART" id="SM00256">
    <property type="entry name" value="FBOX"/>
    <property type="match status" value="1"/>
</dbReference>